<sequence length="166" mass="18195">MVLAKMKLKERVMISFCGVLILFTLFLVVDIQTDLGVTRHHLMPSHGQIKYDTANDGPGAAYNSFRRRFLQKGNGSKESAAASQQQDSVGSGSVVVAGSSSGSKPVPTTEKEETQPHDDFRQLYEFLRVKDPSGRKFARSGALEFANEVEIPRGPTLLQILGNQGR</sequence>
<feature type="transmembrane region" description="Helical" evidence="2">
    <location>
        <begin position="12"/>
        <end position="29"/>
    </location>
</feature>
<protein>
    <submittedName>
        <fullName evidence="3">Uncharacterized protein</fullName>
    </submittedName>
</protein>
<keyword evidence="2" id="KW-1133">Transmembrane helix</keyword>
<evidence type="ECO:0000313" key="4">
    <source>
        <dbReference type="Proteomes" id="UP001372834"/>
    </source>
</evidence>
<dbReference type="AlphaFoldDB" id="A0AAN8XLW9"/>
<evidence type="ECO:0000256" key="1">
    <source>
        <dbReference type="SAM" id="MobiDB-lite"/>
    </source>
</evidence>
<dbReference type="EMBL" id="JAWJWE010000002">
    <property type="protein sequence ID" value="KAK6643418.1"/>
    <property type="molecule type" value="Genomic_DNA"/>
</dbReference>
<keyword evidence="2" id="KW-0812">Transmembrane</keyword>
<organism evidence="3 4">
    <name type="scientific">Polyplax serrata</name>
    <name type="common">Common mouse louse</name>
    <dbReference type="NCBI Taxonomy" id="468196"/>
    <lineage>
        <taxon>Eukaryota</taxon>
        <taxon>Metazoa</taxon>
        <taxon>Ecdysozoa</taxon>
        <taxon>Arthropoda</taxon>
        <taxon>Hexapoda</taxon>
        <taxon>Insecta</taxon>
        <taxon>Pterygota</taxon>
        <taxon>Neoptera</taxon>
        <taxon>Paraneoptera</taxon>
        <taxon>Psocodea</taxon>
        <taxon>Troctomorpha</taxon>
        <taxon>Phthiraptera</taxon>
        <taxon>Anoplura</taxon>
        <taxon>Polyplacidae</taxon>
        <taxon>Polyplax</taxon>
    </lineage>
</organism>
<evidence type="ECO:0000256" key="2">
    <source>
        <dbReference type="SAM" id="Phobius"/>
    </source>
</evidence>
<keyword evidence="2" id="KW-0472">Membrane</keyword>
<feature type="compositionally biased region" description="Basic and acidic residues" evidence="1">
    <location>
        <begin position="109"/>
        <end position="120"/>
    </location>
</feature>
<proteinExistence type="predicted"/>
<feature type="compositionally biased region" description="Low complexity" evidence="1">
    <location>
        <begin position="79"/>
        <end position="103"/>
    </location>
</feature>
<accession>A0AAN8XLW9</accession>
<feature type="region of interest" description="Disordered" evidence="1">
    <location>
        <begin position="72"/>
        <end position="120"/>
    </location>
</feature>
<comment type="caution">
    <text evidence="3">The sequence shown here is derived from an EMBL/GenBank/DDBJ whole genome shotgun (WGS) entry which is preliminary data.</text>
</comment>
<evidence type="ECO:0000313" key="3">
    <source>
        <dbReference type="EMBL" id="KAK6643418.1"/>
    </source>
</evidence>
<name>A0AAN8XLW9_POLSC</name>
<reference evidence="3 4" key="1">
    <citation type="submission" date="2023-10" db="EMBL/GenBank/DDBJ databases">
        <title>Genomes of two closely related lineages of the louse Polyplax serrata with different host specificities.</title>
        <authorList>
            <person name="Martinu J."/>
            <person name="Tarabai H."/>
            <person name="Stefka J."/>
            <person name="Hypsa V."/>
        </authorList>
    </citation>
    <scope>NUCLEOTIDE SEQUENCE [LARGE SCALE GENOMIC DNA]</scope>
    <source>
        <strain evidence="3">HR10_N</strain>
    </source>
</reference>
<gene>
    <name evidence="3" type="ORF">RUM43_004923</name>
</gene>
<dbReference type="Proteomes" id="UP001372834">
    <property type="component" value="Unassembled WGS sequence"/>
</dbReference>